<feature type="domain" description="Uncharacterized protein TP-0789" evidence="2">
    <location>
        <begin position="66"/>
        <end position="248"/>
    </location>
</feature>
<dbReference type="AlphaFoldDB" id="A0A2N5ZLA0"/>
<reference evidence="3 4" key="1">
    <citation type="submission" date="2017-11" db="EMBL/GenBank/DDBJ databases">
        <title>Genome-resolved metagenomics identifies genetic mobility, metabolic interactions, and unexpected diversity in perchlorate-reducing communities.</title>
        <authorList>
            <person name="Barnum T.P."/>
            <person name="Figueroa I.A."/>
            <person name="Carlstrom C.I."/>
            <person name="Lucas L.N."/>
            <person name="Engelbrektson A.L."/>
            <person name="Coates J.D."/>
        </authorList>
    </citation>
    <scope>NUCLEOTIDE SEQUENCE [LARGE SCALE GENOMIC DNA]</scope>
    <source>
        <strain evidence="3">BM706</strain>
    </source>
</reference>
<protein>
    <submittedName>
        <fullName evidence="3">Outer membrane lipoprotein-sorting protein</fullName>
    </submittedName>
</protein>
<dbReference type="EMBL" id="PKTG01000032">
    <property type="protein sequence ID" value="PLX19401.1"/>
    <property type="molecule type" value="Genomic_DNA"/>
</dbReference>
<evidence type="ECO:0000313" key="4">
    <source>
        <dbReference type="Proteomes" id="UP000234857"/>
    </source>
</evidence>
<keyword evidence="1" id="KW-0732">Signal</keyword>
<dbReference type="Gene3D" id="2.50.20.10">
    <property type="entry name" value="Lipoprotein localisation LolA/LolB/LppX"/>
    <property type="match status" value="1"/>
</dbReference>
<organism evidence="3 4">
    <name type="scientific">Muiribacterium halophilum</name>
    <dbReference type="NCBI Taxonomy" id="2053465"/>
    <lineage>
        <taxon>Bacteria</taxon>
        <taxon>Candidatus Muiribacteriota</taxon>
        <taxon>Candidatus Muiribacteriia</taxon>
        <taxon>Candidatus Muiribacteriales</taxon>
        <taxon>Candidatus Muiribacteriaceae</taxon>
        <taxon>Candidatus Muiribacterium</taxon>
    </lineage>
</organism>
<proteinExistence type="predicted"/>
<dbReference type="Pfam" id="PF17131">
    <property type="entry name" value="LolA_like"/>
    <property type="match status" value="1"/>
</dbReference>
<dbReference type="InterPro" id="IPR033399">
    <property type="entry name" value="TP_0789-like"/>
</dbReference>
<evidence type="ECO:0000313" key="3">
    <source>
        <dbReference type="EMBL" id="PLX19401.1"/>
    </source>
</evidence>
<feature type="chain" id="PRO_5014659339" evidence="1">
    <location>
        <begin position="21"/>
        <end position="249"/>
    </location>
</feature>
<evidence type="ECO:0000256" key="1">
    <source>
        <dbReference type="SAM" id="SignalP"/>
    </source>
</evidence>
<keyword evidence="3" id="KW-0449">Lipoprotein</keyword>
<accession>A0A2N5ZLA0</accession>
<gene>
    <name evidence="3" type="ORF">C0601_01895</name>
</gene>
<name>A0A2N5ZLA0_MUIH1</name>
<dbReference type="Proteomes" id="UP000234857">
    <property type="component" value="Unassembled WGS sequence"/>
</dbReference>
<comment type="caution">
    <text evidence="3">The sequence shown here is derived from an EMBL/GenBank/DDBJ whole genome shotgun (WGS) entry which is preliminary data.</text>
</comment>
<sequence length="249" mass="29277">MKKVFFLLSIVLLCTTVIFSNELTVEEILDAVDENQTPESITHDGEMIIHRGNRTIEKKFELKAEGKERSFMEFTYPPRDKGTKYLRVDDNLWMYLPGAERTVKISGHMLRQSMMGSDFSYDDQTENRKINDQYKSTILGSTTLDSNEVWIIDLIARDGIDVPYYRQKCWIDKKKLVIHKAELYGRSGKMLKMMYMSEFKDISGKYYPHKIVMEDVIKKGHYTEVIVKDVKLDVKIPEKVFSLRYLERK</sequence>
<feature type="signal peptide" evidence="1">
    <location>
        <begin position="1"/>
        <end position="20"/>
    </location>
</feature>
<dbReference type="CDD" id="cd16329">
    <property type="entry name" value="LolA_like"/>
    <property type="match status" value="1"/>
</dbReference>
<evidence type="ECO:0000259" key="2">
    <source>
        <dbReference type="Pfam" id="PF17131"/>
    </source>
</evidence>